<proteinExistence type="predicted"/>
<comment type="caution">
    <text evidence="1">The sequence shown here is derived from an EMBL/GenBank/DDBJ whole genome shotgun (WGS) entry which is preliminary data.</text>
</comment>
<gene>
    <name evidence="1" type="ORF">GH714_013902</name>
</gene>
<organism evidence="1 2">
    <name type="scientific">Hevea brasiliensis</name>
    <name type="common">Para rubber tree</name>
    <name type="synonym">Siphonia brasiliensis</name>
    <dbReference type="NCBI Taxonomy" id="3981"/>
    <lineage>
        <taxon>Eukaryota</taxon>
        <taxon>Viridiplantae</taxon>
        <taxon>Streptophyta</taxon>
        <taxon>Embryophyta</taxon>
        <taxon>Tracheophyta</taxon>
        <taxon>Spermatophyta</taxon>
        <taxon>Magnoliopsida</taxon>
        <taxon>eudicotyledons</taxon>
        <taxon>Gunneridae</taxon>
        <taxon>Pentapetalae</taxon>
        <taxon>rosids</taxon>
        <taxon>fabids</taxon>
        <taxon>Malpighiales</taxon>
        <taxon>Euphorbiaceae</taxon>
        <taxon>Crotonoideae</taxon>
        <taxon>Micrandreae</taxon>
        <taxon>Hevea</taxon>
    </lineage>
</organism>
<name>A0A6A6LJ53_HEVBR</name>
<evidence type="ECO:0000313" key="2">
    <source>
        <dbReference type="Proteomes" id="UP000467840"/>
    </source>
</evidence>
<keyword evidence="2" id="KW-1185">Reference proteome</keyword>
<sequence>MLHRQKKKGDDRKNRFLITINVLGSAGPISYESMGADRIRRGKKLCAVQEARAATDDRREVRDDSPQGIWLEGLAQQVL</sequence>
<accession>A0A6A6LJ53</accession>
<reference evidence="1 2" key="1">
    <citation type="journal article" date="2020" name="Mol. Plant">
        <title>The Chromosome-Based Rubber Tree Genome Provides New Insights into Spurge Genome Evolution and Rubber Biosynthesis.</title>
        <authorList>
            <person name="Liu J."/>
            <person name="Shi C."/>
            <person name="Shi C.C."/>
            <person name="Li W."/>
            <person name="Zhang Q.J."/>
            <person name="Zhang Y."/>
            <person name="Li K."/>
            <person name="Lu H.F."/>
            <person name="Shi C."/>
            <person name="Zhu S.T."/>
            <person name="Xiao Z.Y."/>
            <person name="Nan H."/>
            <person name="Yue Y."/>
            <person name="Zhu X.G."/>
            <person name="Wu Y."/>
            <person name="Hong X.N."/>
            <person name="Fan G.Y."/>
            <person name="Tong Y."/>
            <person name="Zhang D."/>
            <person name="Mao C.L."/>
            <person name="Liu Y.L."/>
            <person name="Hao S.J."/>
            <person name="Liu W.Q."/>
            <person name="Lv M.Q."/>
            <person name="Zhang H.B."/>
            <person name="Liu Y."/>
            <person name="Hu-Tang G.R."/>
            <person name="Wang J.P."/>
            <person name="Wang J.H."/>
            <person name="Sun Y.H."/>
            <person name="Ni S.B."/>
            <person name="Chen W.B."/>
            <person name="Zhang X.C."/>
            <person name="Jiao Y.N."/>
            <person name="Eichler E.E."/>
            <person name="Li G.H."/>
            <person name="Liu X."/>
            <person name="Gao L.Z."/>
        </authorList>
    </citation>
    <scope>NUCLEOTIDE SEQUENCE [LARGE SCALE GENOMIC DNA]</scope>
    <source>
        <strain evidence="2">cv. GT1</strain>
        <tissue evidence="1">Leaf</tissue>
    </source>
</reference>
<dbReference type="Proteomes" id="UP000467840">
    <property type="component" value="Chromosome 4"/>
</dbReference>
<protein>
    <submittedName>
        <fullName evidence="1">Uncharacterized protein</fullName>
    </submittedName>
</protein>
<dbReference type="AlphaFoldDB" id="A0A6A6LJ53"/>
<evidence type="ECO:0000313" key="1">
    <source>
        <dbReference type="EMBL" id="KAF2300515.1"/>
    </source>
</evidence>
<dbReference type="EMBL" id="JAAGAX010000010">
    <property type="protein sequence ID" value="KAF2300515.1"/>
    <property type="molecule type" value="Genomic_DNA"/>
</dbReference>